<comment type="similarity">
    <text evidence="2">Belongs to the methyl-accepting chemotaxis (MCP) protein family.</text>
</comment>
<dbReference type="SMART" id="SM00283">
    <property type="entry name" value="MA"/>
    <property type="match status" value="1"/>
</dbReference>
<dbReference type="InterPro" id="IPR004089">
    <property type="entry name" value="MCPsignal_dom"/>
</dbReference>
<evidence type="ECO:0000313" key="9">
    <source>
        <dbReference type="Proteomes" id="UP000480684"/>
    </source>
</evidence>
<dbReference type="EMBL" id="JAAIYP010000007">
    <property type="protein sequence ID" value="NFV78910.1"/>
    <property type="molecule type" value="Genomic_DNA"/>
</dbReference>
<evidence type="ECO:0000256" key="2">
    <source>
        <dbReference type="ARBA" id="ARBA00029447"/>
    </source>
</evidence>
<feature type="domain" description="Methyl-accepting transducer" evidence="6">
    <location>
        <begin position="430"/>
        <end position="656"/>
    </location>
</feature>
<keyword evidence="4" id="KW-0812">Transmembrane</keyword>
<evidence type="ECO:0000313" key="8">
    <source>
        <dbReference type="EMBL" id="NFV78910.1"/>
    </source>
</evidence>
<dbReference type="PANTHER" id="PTHR32089">
    <property type="entry name" value="METHYL-ACCEPTING CHEMOTAXIS PROTEIN MCPB"/>
    <property type="match status" value="1"/>
</dbReference>
<keyword evidence="9" id="KW-1185">Reference proteome</keyword>
<dbReference type="InterPro" id="IPR003660">
    <property type="entry name" value="HAMP_dom"/>
</dbReference>
<evidence type="ECO:0000259" key="6">
    <source>
        <dbReference type="PROSITE" id="PS50111"/>
    </source>
</evidence>
<gene>
    <name evidence="8" type="ORF">G4223_02115</name>
</gene>
<reference evidence="8 9" key="1">
    <citation type="submission" date="2020-02" db="EMBL/GenBank/DDBJ databases">
        <authorList>
            <person name="Dziuba M."/>
            <person name="Kuznetsov B."/>
            <person name="Mardanov A."/>
            <person name="Ravin N."/>
            <person name="Grouzdev D."/>
        </authorList>
    </citation>
    <scope>NUCLEOTIDE SEQUENCE [LARGE SCALE GENOMIC DNA]</scope>
    <source>
        <strain evidence="8 9">SpK</strain>
    </source>
</reference>
<dbReference type="AlphaFoldDB" id="A0A7C9UUE3"/>
<dbReference type="PANTHER" id="PTHR32089:SF112">
    <property type="entry name" value="LYSOZYME-LIKE PROTEIN-RELATED"/>
    <property type="match status" value="1"/>
</dbReference>
<dbReference type="Proteomes" id="UP000480684">
    <property type="component" value="Unassembled WGS sequence"/>
</dbReference>
<feature type="signal peptide" evidence="5">
    <location>
        <begin position="1"/>
        <end position="21"/>
    </location>
</feature>
<dbReference type="PROSITE" id="PS50885">
    <property type="entry name" value="HAMP"/>
    <property type="match status" value="1"/>
</dbReference>
<dbReference type="SUPFAM" id="SSF58104">
    <property type="entry name" value="Methyl-accepting chemotaxis protein (MCP) signaling domain"/>
    <property type="match status" value="1"/>
</dbReference>
<name>A0A7C9UUE3_9PROT</name>
<dbReference type="RefSeq" id="WP_163674337.1">
    <property type="nucleotide sequence ID" value="NZ_JAAIYP010000007.1"/>
</dbReference>
<keyword evidence="4" id="KW-1133">Transmembrane helix</keyword>
<dbReference type="GO" id="GO:0016020">
    <property type="term" value="C:membrane"/>
    <property type="evidence" value="ECO:0007669"/>
    <property type="project" value="InterPro"/>
</dbReference>
<feature type="transmembrane region" description="Helical" evidence="4">
    <location>
        <begin position="314"/>
        <end position="335"/>
    </location>
</feature>
<proteinExistence type="inferred from homology"/>
<accession>A0A7C9UUE3</accession>
<evidence type="ECO:0000256" key="3">
    <source>
        <dbReference type="PROSITE-ProRule" id="PRU00284"/>
    </source>
</evidence>
<feature type="domain" description="HAMP" evidence="7">
    <location>
        <begin position="337"/>
        <end position="390"/>
    </location>
</feature>
<dbReference type="PROSITE" id="PS50111">
    <property type="entry name" value="CHEMOTAXIS_TRANSDUC_2"/>
    <property type="match status" value="1"/>
</dbReference>
<evidence type="ECO:0000256" key="1">
    <source>
        <dbReference type="ARBA" id="ARBA00023224"/>
    </source>
</evidence>
<feature type="chain" id="PRO_5028909351" evidence="5">
    <location>
        <begin position="22"/>
        <end position="688"/>
    </location>
</feature>
<keyword evidence="1 3" id="KW-0807">Transducer</keyword>
<comment type="caution">
    <text evidence="8">The sequence shown here is derived from an EMBL/GenBank/DDBJ whole genome shotgun (WGS) entry which is preliminary data.</text>
</comment>
<evidence type="ECO:0000259" key="7">
    <source>
        <dbReference type="PROSITE" id="PS50885"/>
    </source>
</evidence>
<dbReference type="GO" id="GO:0007165">
    <property type="term" value="P:signal transduction"/>
    <property type="evidence" value="ECO:0007669"/>
    <property type="project" value="UniProtKB-KW"/>
</dbReference>
<dbReference type="Pfam" id="PF00015">
    <property type="entry name" value="MCPsignal"/>
    <property type="match status" value="1"/>
</dbReference>
<dbReference type="Gene3D" id="1.10.287.950">
    <property type="entry name" value="Methyl-accepting chemotaxis protein"/>
    <property type="match status" value="1"/>
</dbReference>
<organism evidence="8 9">
    <name type="scientific">Magnetospirillum aberrantis SpK</name>
    <dbReference type="NCBI Taxonomy" id="908842"/>
    <lineage>
        <taxon>Bacteria</taxon>
        <taxon>Pseudomonadati</taxon>
        <taxon>Pseudomonadota</taxon>
        <taxon>Alphaproteobacteria</taxon>
        <taxon>Rhodospirillales</taxon>
        <taxon>Rhodospirillaceae</taxon>
        <taxon>Magnetospirillum</taxon>
    </lineage>
</organism>
<evidence type="ECO:0000256" key="5">
    <source>
        <dbReference type="SAM" id="SignalP"/>
    </source>
</evidence>
<keyword evidence="4" id="KW-0472">Membrane</keyword>
<protein>
    <submittedName>
        <fullName evidence="8">HAMP domain-containing protein</fullName>
    </submittedName>
</protein>
<keyword evidence="5" id="KW-0732">Signal</keyword>
<evidence type="ECO:0000256" key="4">
    <source>
        <dbReference type="SAM" id="Phobius"/>
    </source>
</evidence>
<sequence length="688" mass="71180">MRVRGFFFVCMAVVAALAVLAALSQVVEAVGDRSRLARGRQMTELQGALLQLAERVSLERGAHALAVTGGQVLDDGATATLADGRKNTDGAFALALSLASGSEAQSIAALQKGLVEARAPVLREIAKAPNEREPKMAKAWVAANFKVGDGVIAVATAILPALAAQSGEVSDYVALAHASANLRNVVGQRNTTLLTIIADGRPMTLAQVERHNRFTGGIDQIWDGIKGQVQRLEHGDQVAAALAKVEKGVFGDALAVIRAQEDASRAGQPYALSATQFRNATLPYFSAMAELRDAFIARGLEVCDASLAAAGRSLMLALGGLSLIVVLVFVVTMLFNRHVVSPMMTTARTISAMAADQLDLTVTGCERQDEIGEIGRALETLRLNALAARAASAERAAERAAREQARHGTDDMLRQLADRVDSLLGSADANVEALKDSAVALAGLAVGAADGSQQVASAADDAAGNVRAIADATEQLLASIREISQVVGKMADTARDAVREAAHTKQSVASLTEAAGRIGEIVALINAIASQTNLLALNATIEAARAGEAGKGFAVVAGEVKALANQTAQATEQIQSQVVAIQGGTATTVEAISVIDATVGRMNEMATTIAAAVEQQNSATAEIARAIQHASDGVAAVAENIAGVRQSVDSTERSAAEVGQVSATLAEQTHTLRGEFGHVLELVRGQGC</sequence>